<dbReference type="SUPFAM" id="SSF53474">
    <property type="entry name" value="alpha/beta-Hydrolases"/>
    <property type="match status" value="1"/>
</dbReference>
<protein>
    <recommendedName>
        <fullName evidence="3">prolyl oligopeptidase</fullName>
        <ecNumber evidence="3">3.4.21.26</ecNumber>
    </recommendedName>
</protein>
<gene>
    <name evidence="9" type="ORF">EWH70_06720</name>
</gene>
<dbReference type="Pfam" id="PF00326">
    <property type="entry name" value="Peptidase_S9"/>
    <property type="match status" value="1"/>
</dbReference>
<accession>A0A4Q7JDZ0</accession>
<sequence>MDRFPATRTARVVDDYHGTKIADPFRWLENQEHPEVREWVRAQTRAAVDHIHASPMFGTALDRLTALWSSARRGVPVVRAGRTFGLHNDGTRPRDVLRVSDEDGDRVLVDPAAGGAETVALNAFEPSPDGRWVVYATSVGGSDWTTLRVVNAETGDELEDTIEWVKQPTIAWFPDSAGFVYSSLAPPEDGGTFTAENTGLRLRSHRLGRPADETLYEPEPGVLWICPHVTADGKYVVVEAPSSGLLFDRVLYRPADGDGDFVPLVQGGAPARFVGSDGDTFYLQTHLDAPNGRLVAVDLARPDPAAWRDIVPESALRLPVLLLRAGVFGRHLVSVHEDLMNNVVQVTSLDGADSYCVDLPGPGVVPLSGGELSGSPEEPVFHFAFSSWTQPPSVLRHDITTRETTTYFRPELPGYDPDEFVSYTVEVPSSGGVSVPVELVHRHDVERDGNRPVLVTGYGGFGLNYKALGFTPWLAVWLEQGGVLAVAGLRGGNERGESWHAAGMREHKQNVFDDCVAATQWLIDHGWTRPGRLALTGQSNGGLLAGAVLVRRPDLFAAVVPEVGVLDMLRYHRFTGSRNWISEYGCADDPDQFRYLYAYSPLHNVVEGTSYPNVLVTTGEYDDRVPPGPHSYKFAAALQAAQAGPAPILLRVWEDTGHGGGKTVTQEVRERAEVLAFLLEALNVQTSRSE</sequence>
<keyword evidence="10" id="KW-1185">Reference proteome</keyword>
<dbReference type="Pfam" id="PF02897">
    <property type="entry name" value="Peptidase_S9_N"/>
    <property type="match status" value="1"/>
</dbReference>
<proteinExistence type="inferred from homology"/>
<comment type="catalytic activity">
    <reaction evidence="1">
        <text>Hydrolysis of Pro-|-Xaa &gt;&gt; Ala-|-Xaa in oligopeptides.</text>
        <dbReference type="EC" id="3.4.21.26"/>
    </reaction>
</comment>
<dbReference type="PROSITE" id="PS00708">
    <property type="entry name" value="PRO_ENDOPEP_SER"/>
    <property type="match status" value="1"/>
</dbReference>
<evidence type="ECO:0000256" key="2">
    <source>
        <dbReference type="ARBA" id="ARBA00005228"/>
    </source>
</evidence>
<feature type="domain" description="Peptidase S9 prolyl oligopeptidase catalytic" evidence="7">
    <location>
        <begin position="473"/>
        <end position="683"/>
    </location>
</feature>
<dbReference type="GO" id="GO:0006508">
    <property type="term" value="P:proteolysis"/>
    <property type="evidence" value="ECO:0007669"/>
    <property type="project" value="UniProtKB-KW"/>
</dbReference>
<dbReference type="PRINTS" id="PR00862">
    <property type="entry name" value="PROLIGOPTASE"/>
</dbReference>
<keyword evidence="4" id="KW-0645">Protease</keyword>
<comment type="caution">
    <text evidence="9">The sequence shown here is derived from an EMBL/GenBank/DDBJ whole genome shotgun (WGS) entry which is preliminary data.</text>
</comment>
<dbReference type="OrthoDB" id="9801421at2"/>
<dbReference type="Proteomes" id="UP000292003">
    <property type="component" value="Unassembled WGS sequence"/>
</dbReference>
<dbReference type="GO" id="GO:0005829">
    <property type="term" value="C:cytosol"/>
    <property type="evidence" value="ECO:0007669"/>
    <property type="project" value="TreeGrafter"/>
</dbReference>
<dbReference type="GO" id="GO:0004252">
    <property type="term" value="F:serine-type endopeptidase activity"/>
    <property type="evidence" value="ECO:0007669"/>
    <property type="project" value="UniProtKB-EC"/>
</dbReference>
<keyword evidence="5" id="KW-0378">Hydrolase</keyword>
<evidence type="ECO:0000256" key="6">
    <source>
        <dbReference type="ARBA" id="ARBA00022825"/>
    </source>
</evidence>
<dbReference type="InterPro" id="IPR029058">
    <property type="entry name" value="AB_hydrolase_fold"/>
</dbReference>
<evidence type="ECO:0000256" key="4">
    <source>
        <dbReference type="ARBA" id="ARBA00022670"/>
    </source>
</evidence>
<dbReference type="EMBL" id="SFCC01000003">
    <property type="protein sequence ID" value="RZQ64594.1"/>
    <property type="molecule type" value="Genomic_DNA"/>
</dbReference>
<feature type="domain" description="Peptidase S9A N-terminal" evidence="8">
    <location>
        <begin position="6"/>
        <end position="406"/>
    </location>
</feature>
<evidence type="ECO:0000259" key="7">
    <source>
        <dbReference type="Pfam" id="PF00326"/>
    </source>
</evidence>
<dbReference type="InterPro" id="IPR023302">
    <property type="entry name" value="Pept_S9A_N"/>
</dbReference>
<evidence type="ECO:0000313" key="9">
    <source>
        <dbReference type="EMBL" id="RZQ64594.1"/>
    </source>
</evidence>
<dbReference type="AlphaFoldDB" id="A0A4Q7JDZ0"/>
<keyword evidence="6" id="KW-0720">Serine protease</keyword>
<organism evidence="9 10">
    <name type="scientific">Amycolatopsis suaedae</name>
    <dbReference type="NCBI Taxonomy" id="2510978"/>
    <lineage>
        <taxon>Bacteria</taxon>
        <taxon>Bacillati</taxon>
        <taxon>Actinomycetota</taxon>
        <taxon>Actinomycetes</taxon>
        <taxon>Pseudonocardiales</taxon>
        <taxon>Pseudonocardiaceae</taxon>
        <taxon>Amycolatopsis</taxon>
    </lineage>
</organism>
<dbReference type="GO" id="GO:0070012">
    <property type="term" value="F:oligopeptidase activity"/>
    <property type="evidence" value="ECO:0007669"/>
    <property type="project" value="TreeGrafter"/>
</dbReference>
<name>A0A4Q7JDZ0_9PSEU</name>
<dbReference type="InterPro" id="IPR002470">
    <property type="entry name" value="Peptidase_S9A"/>
</dbReference>
<dbReference type="PANTHER" id="PTHR42881:SF2">
    <property type="entry name" value="PROLYL ENDOPEPTIDASE"/>
    <property type="match status" value="1"/>
</dbReference>
<dbReference type="InterPro" id="IPR001375">
    <property type="entry name" value="Peptidase_S9_cat"/>
</dbReference>
<evidence type="ECO:0000256" key="3">
    <source>
        <dbReference type="ARBA" id="ARBA00011897"/>
    </source>
</evidence>
<dbReference type="PANTHER" id="PTHR42881">
    <property type="entry name" value="PROLYL ENDOPEPTIDASE"/>
    <property type="match status" value="1"/>
</dbReference>
<comment type="similarity">
    <text evidence="2">Belongs to the peptidase S9A family.</text>
</comment>
<dbReference type="Gene3D" id="2.130.10.120">
    <property type="entry name" value="Prolyl oligopeptidase, N-terminal domain"/>
    <property type="match status" value="1"/>
</dbReference>
<dbReference type="Gene3D" id="3.40.50.1820">
    <property type="entry name" value="alpha/beta hydrolase"/>
    <property type="match status" value="1"/>
</dbReference>
<dbReference type="RefSeq" id="WP_130474392.1">
    <property type="nucleotide sequence ID" value="NZ_SFCC01000003.1"/>
</dbReference>
<dbReference type="InterPro" id="IPR002471">
    <property type="entry name" value="Pept_S9_AS"/>
</dbReference>
<reference evidence="9 10" key="1">
    <citation type="submission" date="2019-02" db="EMBL/GenBank/DDBJ databases">
        <title>Draft genome sequence of Amycolatopsis sp. 8-3EHSu isolated from roots of Suaeda maritima.</title>
        <authorList>
            <person name="Duangmal K."/>
            <person name="Chantavorakit T."/>
        </authorList>
    </citation>
    <scope>NUCLEOTIDE SEQUENCE [LARGE SCALE GENOMIC DNA]</scope>
    <source>
        <strain evidence="9 10">8-3EHSu</strain>
    </source>
</reference>
<dbReference type="EC" id="3.4.21.26" evidence="3"/>
<dbReference type="InterPro" id="IPR051167">
    <property type="entry name" value="Prolyl_oligopep/macrocyclase"/>
</dbReference>
<evidence type="ECO:0000256" key="5">
    <source>
        <dbReference type="ARBA" id="ARBA00022801"/>
    </source>
</evidence>
<evidence type="ECO:0000256" key="1">
    <source>
        <dbReference type="ARBA" id="ARBA00001070"/>
    </source>
</evidence>
<evidence type="ECO:0000259" key="8">
    <source>
        <dbReference type="Pfam" id="PF02897"/>
    </source>
</evidence>
<evidence type="ECO:0000313" key="10">
    <source>
        <dbReference type="Proteomes" id="UP000292003"/>
    </source>
</evidence>
<dbReference type="SUPFAM" id="SSF50993">
    <property type="entry name" value="Peptidase/esterase 'gauge' domain"/>
    <property type="match status" value="1"/>
</dbReference>